<feature type="transmembrane region" description="Helical" evidence="1">
    <location>
        <begin position="28"/>
        <end position="48"/>
    </location>
</feature>
<dbReference type="Proteomes" id="UP000196485">
    <property type="component" value="Unassembled WGS sequence"/>
</dbReference>
<evidence type="ECO:0008006" key="4">
    <source>
        <dbReference type="Google" id="ProtNLM"/>
    </source>
</evidence>
<evidence type="ECO:0000313" key="3">
    <source>
        <dbReference type="Proteomes" id="UP000196485"/>
    </source>
</evidence>
<proteinExistence type="predicted"/>
<accession>A0A1Y6KSW1</accession>
<keyword evidence="1" id="KW-0812">Transmembrane</keyword>
<dbReference type="AlphaFoldDB" id="A0A1Y6KSW1"/>
<sequence length="60" mass="6912">MITRLWSSLLRINAIVSKELRQLSRDRIIFGMIVMIPLIQLLLFGYAINTNVRNVPTAID</sequence>
<organism evidence="2 3">
    <name type="scientific">Photobacterium aquimaris</name>
    <dbReference type="NCBI Taxonomy" id="512643"/>
    <lineage>
        <taxon>Bacteria</taxon>
        <taxon>Pseudomonadati</taxon>
        <taxon>Pseudomonadota</taxon>
        <taxon>Gammaproteobacteria</taxon>
        <taxon>Vibrionales</taxon>
        <taxon>Vibrionaceae</taxon>
        <taxon>Photobacterium</taxon>
    </lineage>
</organism>
<dbReference type="EMBL" id="FYAH01000001">
    <property type="protein sequence ID" value="SMY15290.1"/>
    <property type="molecule type" value="Genomic_DNA"/>
</dbReference>
<keyword evidence="3" id="KW-1185">Reference proteome</keyword>
<name>A0A1Y6KSW1_9GAMM</name>
<gene>
    <name evidence="2" type="ORF">PAQU9191_00509</name>
</gene>
<keyword evidence="1" id="KW-0472">Membrane</keyword>
<protein>
    <recommendedName>
        <fullName evidence="4">ABC transporter permease</fullName>
    </recommendedName>
</protein>
<keyword evidence="1" id="KW-1133">Transmembrane helix</keyword>
<evidence type="ECO:0000256" key="1">
    <source>
        <dbReference type="SAM" id="Phobius"/>
    </source>
</evidence>
<evidence type="ECO:0000313" key="2">
    <source>
        <dbReference type="EMBL" id="SMY15290.1"/>
    </source>
</evidence>
<reference evidence="3" key="1">
    <citation type="submission" date="2017-06" db="EMBL/GenBank/DDBJ databases">
        <authorList>
            <person name="Rodrigo-Torres L."/>
            <person name="Arahal R. D."/>
            <person name="Lucena T."/>
        </authorList>
    </citation>
    <scope>NUCLEOTIDE SEQUENCE [LARGE SCALE GENOMIC DNA]</scope>
    <source>
        <strain evidence="3">type strain: CECT 9192</strain>
    </source>
</reference>